<dbReference type="Pfam" id="PF11760">
    <property type="entry name" value="CbiG_N"/>
    <property type="match status" value="1"/>
</dbReference>
<dbReference type="AlphaFoldDB" id="A0A1G6JGQ4"/>
<dbReference type="Pfam" id="PF01890">
    <property type="entry name" value="CbiG_C"/>
    <property type="match status" value="1"/>
</dbReference>
<protein>
    <submittedName>
        <fullName evidence="4">Cobalt-precorrin 5A acetaldehyde-lyase</fullName>
    </submittedName>
</protein>
<dbReference type="InterPro" id="IPR021744">
    <property type="entry name" value="CbiG_N"/>
</dbReference>
<dbReference type="Gene3D" id="3.40.50.11220">
    <property type="match status" value="1"/>
</dbReference>
<dbReference type="InterPro" id="IPR021745">
    <property type="entry name" value="CbiG_mid"/>
</dbReference>
<proteinExistence type="predicted"/>
<organism evidence="4 5">
    <name type="scientific">Succiniclasticum ruminis</name>
    <dbReference type="NCBI Taxonomy" id="40841"/>
    <lineage>
        <taxon>Bacteria</taxon>
        <taxon>Bacillati</taxon>
        <taxon>Bacillota</taxon>
        <taxon>Negativicutes</taxon>
        <taxon>Acidaminococcales</taxon>
        <taxon>Acidaminococcaceae</taxon>
        <taxon>Succiniclasticum</taxon>
    </lineage>
</organism>
<evidence type="ECO:0000259" key="1">
    <source>
        <dbReference type="Pfam" id="PF01890"/>
    </source>
</evidence>
<name>A0A1G6JGQ4_9FIRM</name>
<evidence type="ECO:0000259" key="2">
    <source>
        <dbReference type="Pfam" id="PF11760"/>
    </source>
</evidence>
<keyword evidence="4" id="KW-0456">Lyase</keyword>
<keyword evidence="5" id="KW-1185">Reference proteome</keyword>
<feature type="domain" description="Cobalamin biosynthesis central region" evidence="3">
    <location>
        <begin position="140"/>
        <end position="217"/>
    </location>
</feature>
<evidence type="ECO:0000313" key="5">
    <source>
        <dbReference type="Proteomes" id="UP000198943"/>
    </source>
</evidence>
<dbReference type="GO" id="GO:0009236">
    <property type="term" value="P:cobalamin biosynthetic process"/>
    <property type="evidence" value="ECO:0007669"/>
    <property type="project" value="InterPro"/>
</dbReference>
<dbReference type="SUPFAM" id="SSF159664">
    <property type="entry name" value="CobE/GbiG C-terminal domain-like"/>
    <property type="match status" value="1"/>
</dbReference>
<dbReference type="Pfam" id="PF11761">
    <property type="entry name" value="CbiG_mid"/>
    <property type="match status" value="1"/>
</dbReference>
<dbReference type="SUPFAM" id="SSF159672">
    <property type="entry name" value="CbiG N-terminal domain-like"/>
    <property type="match status" value="1"/>
</dbReference>
<dbReference type="InterPro" id="IPR002750">
    <property type="entry name" value="CobE/GbiG_C"/>
</dbReference>
<accession>A0A1G6JGQ4</accession>
<dbReference type="OrthoDB" id="9781023at2"/>
<sequence>MNAIVFSFTRNGAKISLKLQKYLDSCGFATEIFTTRRYRDLDPALKEIGPSLQLMCKEAFPLCRLMVFIGATGIAIRSIAPYIRSKTKDPAVISIDEQGKFVIPLLSGHIGGANGLAAGIAAFLKAVPVITTATDVNDLFAVDEWAARHNMSIYNMQSAKTFASNLVDCKKVGVKSEFPIRGPLPKGLVLAEDGPVGLAISLRKSVQPFVETVVLRPRILHLGIGCRRGTPKDNIEELVIQELKKLKVTMSVVKGIASIDVKKDEEGLLSFAEENAFPIRFYSAEELNAVEGDFTPSAFVAKTVGVDNVCERAAVLDSGGGKLLLRKTGRNGVTLAIAAEEYVVDFNE</sequence>
<evidence type="ECO:0000313" key="4">
    <source>
        <dbReference type="EMBL" id="SDC17867.1"/>
    </source>
</evidence>
<dbReference type="Gene3D" id="3.30.420.180">
    <property type="entry name" value="CobE/GbiG C-terminal domain"/>
    <property type="match status" value="1"/>
</dbReference>
<dbReference type="EMBL" id="FMYW01000003">
    <property type="protein sequence ID" value="SDC17867.1"/>
    <property type="molecule type" value="Genomic_DNA"/>
</dbReference>
<dbReference type="InterPro" id="IPR052553">
    <property type="entry name" value="CbiG_hydrolase"/>
</dbReference>
<evidence type="ECO:0000259" key="3">
    <source>
        <dbReference type="Pfam" id="PF11761"/>
    </source>
</evidence>
<dbReference type="PANTHER" id="PTHR37477:SF1">
    <property type="entry name" value="COBALT-PRECORRIN-5A HYDROLASE"/>
    <property type="match status" value="1"/>
</dbReference>
<dbReference type="Proteomes" id="UP000198943">
    <property type="component" value="Unassembled WGS sequence"/>
</dbReference>
<reference evidence="5" key="1">
    <citation type="submission" date="2016-10" db="EMBL/GenBank/DDBJ databases">
        <authorList>
            <person name="Varghese N."/>
            <person name="Submissions S."/>
        </authorList>
    </citation>
    <scope>NUCLEOTIDE SEQUENCE [LARGE SCALE GENOMIC DNA]</scope>
    <source>
        <strain evidence="5">DSM 11005</strain>
    </source>
</reference>
<gene>
    <name evidence="4" type="ORF">SAMN04487864_103112</name>
</gene>
<feature type="domain" description="CobE/GbiG C-terminal" evidence="1">
    <location>
        <begin position="220"/>
        <end position="338"/>
    </location>
</feature>
<dbReference type="GO" id="GO:0016829">
    <property type="term" value="F:lyase activity"/>
    <property type="evidence" value="ECO:0007669"/>
    <property type="project" value="UniProtKB-KW"/>
</dbReference>
<dbReference type="PANTHER" id="PTHR37477">
    <property type="entry name" value="COBALT-PRECORRIN-5A HYDROLASE"/>
    <property type="match status" value="1"/>
</dbReference>
<dbReference type="InterPro" id="IPR038029">
    <property type="entry name" value="GbiG_N_sf"/>
</dbReference>
<feature type="domain" description="Cobalamin synthesis G N-terminal" evidence="2">
    <location>
        <begin position="56"/>
        <end position="135"/>
    </location>
</feature>
<dbReference type="InterPro" id="IPR036518">
    <property type="entry name" value="CobE/GbiG_C_sf"/>
</dbReference>